<dbReference type="EMBL" id="JAOSKY010000018">
    <property type="protein sequence ID" value="MCU7250935.1"/>
    <property type="molecule type" value="Genomic_DNA"/>
</dbReference>
<feature type="region of interest" description="Disordered" evidence="2">
    <location>
        <begin position="29"/>
        <end position="69"/>
    </location>
</feature>
<protein>
    <recommendedName>
        <fullName evidence="5">FlxA-like protein</fullName>
    </recommendedName>
</protein>
<sequence length="150" mass="15384">MSMTIGFSDPGKVTIGGRSVDTINALKKADQEAAEKAKDKDEGAPAQVRTGGAAPEEKTDESGGAGGQSLTVKMLLKRMKELQKQLQEQQQQLAAAQAAKYPTEEAKTTAVTAVQGQIAQTNAALAVVAGSLAKELAKEAGSGSVINTTA</sequence>
<feature type="compositionally biased region" description="Basic and acidic residues" evidence="2">
    <location>
        <begin position="29"/>
        <end position="43"/>
    </location>
</feature>
<evidence type="ECO:0000256" key="2">
    <source>
        <dbReference type="SAM" id="MobiDB-lite"/>
    </source>
</evidence>
<organism evidence="3 4">
    <name type="scientific">Pseudomonas koreensis</name>
    <dbReference type="NCBI Taxonomy" id="198620"/>
    <lineage>
        <taxon>Bacteria</taxon>
        <taxon>Pseudomonadati</taxon>
        <taxon>Pseudomonadota</taxon>
        <taxon>Gammaproteobacteria</taxon>
        <taxon>Pseudomonadales</taxon>
        <taxon>Pseudomonadaceae</taxon>
        <taxon>Pseudomonas</taxon>
    </lineage>
</organism>
<dbReference type="AlphaFoldDB" id="A0A9X2XL65"/>
<evidence type="ECO:0000256" key="1">
    <source>
        <dbReference type="SAM" id="Coils"/>
    </source>
</evidence>
<feature type="coiled-coil region" evidence="1">
    <location>
        <begin position="72"/>
        <end position="99"/>
    </location>
</feature>
<keyword evidence="4" id="KW-1185">Reference proteome</keyword>
<reference evidence="3" key="2">
    <citation type="journal article" date="2023" name="mSystems">
        <title>Charting the Lipopeptidome of Nonpathogenic Pseudomonas.</title>
        <authorList>
            <person name="Cesa-Luna C."/>
            <person name="Geudens N."/>
            <person name="Girard L."/>
            <person name="De Roo V."/>
            <person name="Maklad H.R."/>
            <person name="Martins J.C."/>
            <person name="Hofte M."/>
            <person name="De Mot R."/>
        </authorList>
    </citation>
    <scope>NUCLEOTIDE SEQUENCE</scope>
    <source>
        <strain evidence="3">B1M3-32</strain>
    </source>
</reference>
<name>A0A9X2XL65_9PSED</name>
<accession>A0A9X2XL65</accession>
<evidence type="ECO:0000313" key="4">
    <source>
        <dbReference type="Proteomes" id="UP001139955"/>
    </source>
</evidence>
<keyword evidence="1" id="KW-0175">Coiled coil</keyword>
<dbReference type="Proteomes" id="UP001139955">
    <property type="component" value="Unassembled WGS sequence"/>
</dbReference>
<evidence type="ECO:0000313" key="3">
    <source>
        <dbReference type="EMBL" id="MCU7250935.1"/>
    </source>
</evidence>
<reference evidence="3" key="1">
    <citation type="submission" date="2022-09" db="EMBL/GenBank/DDBJ databases">
        <authorList>
            <person name="Cesa-Luna C."/>
            <person name="Girard L."/>
            <person name="Lood C."/>
            <person name="Hofte M."/>
            <person name="De Mot R."/>
        </authorList>
    </citation>
    <scope>NUCLEOTIDE SEQUENCE</scope>
    <source>
        <strain evidence="3">B1M3-32</strain>
    </source>
</reference>
<evidence type="ECO:0008006" key="5">
    <source>
        <dbReference type="Google" id="ProtNLM"/>
    </source>
</evidence>
<gene>
    <name evidence="3" type="ORF">OC940_24245</name>
</gene>
<dbReference type="RefSeq" id="WP_301623310.1">
    <property type="nucleotide sequence ID" value="NZ_JAOSKY010000018.1"/>
</dbReference>
<comment type="caution">
    <text evidence="3">The sequence shown here is derived from an EMBL/GenBank/DDBJ whole genome shotgun (WGS) entry which is preliminary data.</text>
</comment>
<proteinExistence type="predicted"/>